<organism evidence="1 2">
    <name type="scientific">Mangrovactinospora gilvigrisea</name>
    <dbReference type="NCBI Taxonomy" id="1428644"/>
    <lineage>
        <taxon>Bacteria</taxon>
        <taxon>Bacillati</taxon>
        <taxon>Actinomycetota</taxon>
        <taxon>Actinomycetes</taxon>
        <taxon>Kitasatosporales</taxon>
        <taxon>Streptomycetaceae</taxon>
        <taxon>Mangrovactinospora</taxon>
    </lineage>
</organism>
<dbReference type="InterPro" id="IPR044925">
    <property type="entry name" value="His-Me_finger_sf"/>
</dbReference>
<dbReference type="Gene3D" id="3.40.1800.10">
    <property type="entry name" value="His-Me finger endonucleases"/>
    <property type="match status" value="1"/>
</dbReference>
<dbReference type="InterPro" id="IPR004211">
    <property type="entry name" value="Endonuclease_7"/>
</dbReference>
<protein>
    <recommendedName>
        <fullName evidence="3">Recombination endonuclease VII</fullName>
    </recommendedName>
</protein>
<dbReference type="EMBL" id="MLCF01000067">
    <property type="protein sequence ID" value="OIV36973.1"/>
    <property type="molecule type" value="Genomic_DNA"/>
</dbReference>
<gene>
    <name evidence="1" type="ORF">BIV57_13345</name>
</gene>
<accession>A0A1J7BEH4</accession>
<dbReference type="Proteomes" id="UP000243342">
    <property type="component" value="Unassembled WGS sequence"/>
</dbReference>
<evidence type="ECO:0000313" key="1">
    <source>
        <dbReference type="EMBL" id="OIV36973.1"/>
    </source>
</evidence>
<evidence type="ECO:0008006" key="3">
    <source>
        <dbReference type="Google" id="ProtNLM"/>
    </source>
</evidence>
<name>A0A1J7BEH4_9ACTN</name>
<dbReference type="SUPFAM" id="SSF54060">
    <property type="entry name" value="His-Me finger endonucleases"/>
    <property type="match status" value="1"/>
</dbReference>
<sequence>MEDLPEPRRENLLWRHLRCCDYTEVEELVCEQSRYRCPVDAELTPEAVTPRVAVLGDDGRYHLRTGPRMLCDPGGPAAGPLEHRQWCHWWGDGIRYRLQPPRGSAAAPGHDGVRAHGWTVTLTDRVRDPIEVPLRERCPHQVRCGQWPPPPSTTKAGRLRARLTSEFGPMCGACGSRLGTEVDHDHFAGAVRGLLCHRCNSGIDTCPHPTGCRWAEYLNHPPAAPLCLRYSHHRGLLRVEDRKVAAAGFDPFFALRRRPFDWSRAIAPSEAVPDLTAILRRGRFRPLAGHLTGRLRRQP</sequence>
<dbReference type="Pfam" id="PF02945">
    <property type="entry name" value="Endonuclease_7"/>
    <property type="match status" value="1"/>
</dbReference>
<proteinExistence type="predicted"/>
<evidence type="ECO:0000313" key="2">
    <source>
        <dbReference type="Proteomes" id="UP000243342"/>
    </source>
</evidence>
<comment type="caution">
    <text evidence="1">The sequence shown here is derived from an EMBL/GenBank/DDBJ whole genome shotgun (WGS) entry which is preliminary data.</text>
</comment>
<keyword evidence="2" id="KW-1185">Reference proteome</keyword>
<reference evidence="1 2" key="1">
    <citation type="submission" date="2016-10" db="EMBL/GenBank/DDBJ databases">
        <title>Genome sequence of Streptomyces gilvigriseus MUSC 26.</title>
        <authorList>
            <person name="Lee L.-H."/>
            <person name="Ser H.-L."/>
        </authorList>
    </citation>
    <scope>NUCLEOTIDE SEQUENCE [LARGE SCALE GENOMIC DNA]</scope>
    <source>
        <strain evidence="1 2">MUSC 26</strain>
    </source>
</reference>
<dbReference type="AlphaFoldDB" id="A0A1J7BEH4"/>
<dbReference type="InterPro" id="IPR038563">
    <property type="entry name" value="Endonuclease_7_sf"/>
</dbReference>